<evidence type="ECO:0000313" key="1">
    <source>
        <dbReference type="EMBL" id="RNA04279.1"/>
    </source>
</evidence>
<accession>A0A3M7PZJ7</accession>
<gene>
    <name evidence="1" type="ORF">BpHYR1_025209</name>
</gene>
<reference evidence="1 2" key="1">
    <citation type="journal article" date="2018" name="Sci. Rep.">
        <title>Genomic signatures of local adaptation to the degree of environmental predictability in rotifers.</title>
        <authorList>
            <person name="Franch-Gras L."/>
            <person name="Hahn C."/>
            <person name="Garcia-Roger E.M."/>
            <person name="Carmona M.J."/>
            <person name="Serra M."/>
            <person name="Gomez A."/>
        </authorList>
    </citation>
    <scope>NUCLEOTIDE SEQUENCE [LARGE SCALE GENOMIC DNA]</scope>
    <source>
        <strain evidence="1">HYR1</strain>
    </source>
</reference>
<comment type="caution">
    <text evidence="1">The sequence shown here is derived from an EMBL/GenBank/DDBJ whole genome shotgun (WGS) entry which is preliminary data.</text>
</comment>
<dbReference type="AlphaFoldDB" id="A0A3M7PZJ7"/>
<proteinExistence type="predicted"/>
<dbReference type="Proteomes" id="UP000276133">
    <property type="component" value="Unassembled WGS sequence"/>
</dbReference>
<sequence>MSEIIKLVDLSFPHRVHLHHFLAGSHNRLGRKQFDLNFHLGCKCRKNMLRYNRIFAISVLLRHGKLTVQKSLTI</sequence>
<organism evidence="1 2">
    <name type="scientific">Brachionus plicatilis</name>
    <name type="common">Marine rotifer</name>
    <name type="synonym">Brachionus muelleri</name>
    <dbReference type="NCBI Taxonomy" id="10195"/>
    <lineage>
        <taxon>Eukaryota</taxon>
        <taxon>Metazoa</taxon>
        <taxon>Spiralia</taxon>
        <taxon>Gnathifera</taxon>
        <taxon>Rotifera</taxon>
        <taxon>Eurotatoria</taxon>
        <taxon>Monogononta</taxon>
        <taxon>Pseudotrocha</taxon>
        <taxon>Ploima</taxon>
        <taxon>Brachionidae</taxon>
        <taxon>Brachionus</taxon>
    </lineage>
</organism>
<evidence type="ECO:0000313" key="2">
    <source>
        <dbReference type="Proteomes" id="UP000276133"/>
    </source>
</evidence>
<keyword evidence="2" id="KW-1185">Reference proteome</keyword>
<protein>
    <submittedName>
        <fullName evidence="1">Uncharacterized protein</fullName>
    </submittedName>
</protein>
<name>A0A3M7PZJ7_BRAPC</name>
<dbReference type="EMBL" id="REGN01008172">
    <property type="protein sequence ID" value="RNA04279.1"/>
    <property type="molecule type" value="Genomic_DNA"/>
</dbReference>